<name>H0HNF9_9HYPH</name>
<proteinExistence type="predicted"/>
<dbReference type="OrthoDB" id="8032766at2"/>
<reference evidence="2 3" key="1">
    <citation type="journal article" date="2012" name="J. Bacteriol.">
        <title>Draft Genome Sequence of Mesorhizobium alhagi CCNWXJ12-2T, a Novel Salt-Resistant Species Isolated from the Desert of Northwestern China.</title>
        <authorList>
            <person name="Zhou M."/>
            <person name="Chen W."/>
            <person name="Chen H."/>
            <person name="Wei G."/>
        </authorList>
    </citation>
    <scope>NUCLEOTIDE SEQUENCE [LARGE SCALE GENOMIC DNA]</scope>
    <source>
        <strain evidence="2 3">CCNWXJ12-2</strain>
    </source>
</reference>
<sequence length="84" mass="8720">MLARLIPLPWLIAIAMLVAGGALGGAYLKGRADGRAVVSDKLKDDRITILKDGKKVDDEVFSADDHSLCALLGGCGLPSDKGAD</sequence>
<gene>
    <name evidence="2" type="ORF">MAXJ12_08409</name>
</gene>
<keyword evidence="1" id="KW-0472">Membrane</keyword>
<feature type="transmembrane region" description="Helical" evidence="1">
    <location>
        <begin position="6"/>
        <end position="28"/>
    </location>
</feature>
<dbReference type="PATRIC" id="fig|1107882.3.peg.1641"/>
<dbReference type="Proteomes" id="UP000003250">
    <property type="component" value="Unassembled WGS sequence"/>
</dbReference>
<evidence type="ECO:0000313" key="3">
    <source>
        <dbReference type="Proteomes" id="UP000003250"/>
    </source>
</evidence>
<dbReference type="EMBL" id="AHAM01000057">
    <property type="protein sequence ID" value="EHK57731.1"/>
    <property type="molecule type" value="Genomic_DNA"/>
</dbReference>
<keyword evidence="3" id="KW-1185">Reference proteome</keyword>
<dbReference type="AlphaFoldDB" id="H0HNF9"/>
<evidence type="ECO:0000256" key="1">
    <source>
        <dbReference type="SAM" id="Phobius"/>
    </source>
</evidence>
<evidence type="ECO:0000313" key="2">
    <source>
        <dbReference type="EMBL" id="EHK57731.1"/>
    </source>
</evidence>
<accession>H0HNF9</accession>
<dbReference type="RefSeq" id="WP_008835321.1">
    <property type="nucleotide sequence ID" value="NZ_AHAM01000057.1"/>
</dbReference>
<organism evidence="2 3">
    <name type="scientific">Mesorhizobium alhagi CCNWXJ12-2</name>
    <dbReference type="NCBI Taxonomy" id="1107882"/>
    <lineage>
        <taxon>Bacteria</taxon>
        <taxon>Pseudomonadati</taxon>
        <taxon>Pseudomonadota</taxon>
        <taxon>Alphaproteobacteria</taxon>
        <taxon>Hyphomicrobiales</taxon>
        <taxon>Phyllobacteriaceae</taxon>
        <taxon>Allomesorhizobium</taxon>
    </lineage>
</organism>
<protein>
    <submittedName>
        <fullName evidence="2">Uncharacterized protein</fullName>
    </submittedName>
</protein>
<keyword evidence="1" id="KW-1133">Transmembrane helix</keyword>
<keyword evidence="1" id="KW-0812">Transmembrane</keyword>